<feature type="domain" description="Mannosidase Ig/CBM-like" evidence="16">
    <location>
        <begin position="740"/>
        <end position="842"/>
    </location>
</feature>
<feature type="chain" id="PRO_5043315016" description="Beta-mannosidase B" evidence="13">
    <location>
        <begin position="26"/>
        <end position="948"/>
    </location>
</feature>
<evidence type="ECO:0000259" key="14">
    <source>
        <dbReference type="Pfam" id="PF00703"/>
    </source>
</evidence>
<feature type="domain" description="Glycoside hydrolase family 2 immunoglobulin-like beta-sandwich" evidence="14">
    <location>
        <begin position="231"/>
        <end position="333"/>
    </location>
</feature>
<dbReference type="Pfam" id="PF00703">
    <property type="entry name" value="Glyco_hydro_2"/>
    <property type="match status" value="1"/>
</dbReference>
<gene>
    <name evidence="18" type="ORF">PM001_LOCUS8172</name>
</gene>
<evidence type="ECO:0000256" key="4">
    <source>
        <dbReference type="ARBA" id="ARBA00011738"/>
    </source>
</evidence>
<comment type="subcellular location">
    <subcellularLocation>
        <location evidence="2">Secreted</location>
    </subcellularLocation>
</comment>
<reference evidence="18" key="1">
    <citation type="submission" date="2024-01" db="EMBL/GenBank/DDBJ databases">
        <authorList>
            <person name="Webb A."/>
        </authorList>
    </citation>
    <scope>NUCLEOTIDE SEQUENCE</scope>
    <source>
        <strain evidence="18">Pm1</strain>
    </source>
</reference>
<dbReference type="EMBL" id="CAKLBY020000066">
    <property type="protein sequence ID" value="CAK7923001.1"/>
    <property type="molecule type" value="Genomic_DNA"/>
</dbReference>
<accession>A0AAV1TNK1</accession>
<dbReference type="PANTHER" id="PTHR43730:SF1">
    <property type="entry name" value="BETA-MANNOSIDASE"/>
    <property type="match status" value="1"/>
</dbReference>
<evidence type="ECO:0000259" key="17">
    <source>
        <dbReference type="Pfam" id="PF22666"/>
    </source>
</evidence>
<evidence type="ECO:0000256" key="8">
    <source>
        <dbReference type="ARBA" id="ARBA00023180"/>
    </source>
</evidence>
<evidence type="ECO:0000256" key="7">
    <source>
        <dbReference type="ARBA" id="ARBA00022801"/>
    </source>
</evidence>
<evidence type="ECO:0000256" key="13">
    <source>
        <dbReference type="SAM" id="SignalP"/>
    </source>
</evidence>
<evidence type="ECO:0000256" key="5">
    <source>
        <dbReference type="ARBA" id="ARBA00012754"/>
    </source>
</evidence>
<dbReference type="Proteomes" id="UP001162060">
    <property type="component" value="Unassembled WGS sequence"/>
</dbReference>
<comment type="catalytic activity">
    <reaction evidence="1">
        <text>Hydrolysis of terminal, non-reducing beta-D-mannose residues in beta-D-mannosides.</text>
        <dbReference type="EC" id="3.2.1.25"/>
    </reaction>
</comment>
<name>A0AAV1TNK1_9STRA</name>
<dbReference type="AlphaFoldDB" id="A0AAV1TNK1"/>
<dbReference type="InterPro" id="IPR036156">
    <property type="entry name" value="Beta-gal/glucu_dom_sf"/>
</dbReference>
<dbReference type="Gene3D" id="2.60.120.260">
    <property type="entry name" value="Galactose-binding domain-like"/>
    <property type="match status" value="1"/>
</dbReference>
<dbReference type="GO" id="GO:0005975">
    <property type="term" value="P:carbohydrate metabolic process"/>
    <property type="evidence" value="ECO:0007669"/>
    <property type="project" value="InterPro"/>
</dbReference>
<dbReference type="Gene3D" id="3.20.20.80">
    <property type="entry name" value="Glycosidases"/>
    <property type="match status" value="1"/>
</dbReference>
<dbReference type="Pfam" id="PF17753">
    <property type="entry name" value="Ig_mannosidase"/>
    <property type="match status" value="1"/>
</dbReference>
<dbReference type="PANTHER" id="PTHR43730">
    <property type="entry name" value="BETA-MANNOSIDASE"/>
    <property type="match status" value="1"/>
</dbReference>
<dbReference type="GO" id="GO:0004567">
    <property type="term" value="F:beta-mannosidase activity"/>
    <property type="evidence" value="ECO:0007669"/>
    <property type="project" value="UniProtKB-EC"/>
</dbReference>
<dbReference type="SUPFAM" id="SSF49303">
    <property type="entry name" value="beta-Galactosidase/glucuronidase domain"/>
    <property type="match status" value="1"/>
</dbReference>
<comment type="similarity">
    <text evidence="10">Belongs to the glycosyl hydrolase 2 family. Beta-mannosidase B subfamily.</text>
</comment>
<keyword evidence="8" id="KW-0325">Glycoprotein</keyword>
<keyword evidence="13" id="KW-0732">Signal</keyword>
<dbReference type="InterPro" id="IPR054593">
    <property type="entry name" value="Beta-mannosidase-like_N2"/>
</dbReference>
<evidence type="ECO:0000256" key="12">
    <source>
        <dbReference type="ARBA" id="ARBA00041614"/>
    </source>
</evidence>
<keyword evidence="6" id="KW-0964">Secreted</keyword>
<feature type="domain" description="Beta-mannosidase Ig-fold" evidence="15">
    <location>
        <begin position="863"/>
        <end position="919"/>
    </location>
</feature>
<comment type="pathway">
    <text evidence="3">Glycan metabolism; N-glycan degradation.</text>
</comment>
<comment type="caution">
    <text evidence="18">The sequence shown here is derived from an EMBL/GenBank/DDBJ whole genome shotgun (WGS) entry which is preliminary data.</text>
</comment>
<evidence type="ECO:0000256" key="6">
    <source>
        <dbReference type="ARBA" id="ARBA00022525"/>
    </source>
</evidence>
<evidence type="ECO:0000259" key="16">
    <source>
        <dbReference type="Pfam" id="PF17786"/>
    </source>
</evidence>
<dbReference type="InterPro" id="IPR050887">
    <property type="entry name" value="Beta-mannosidase_GH2"/>
</dbReference>
<dbReference type="InterPro" id="IPR041447">
    <property type="entry name" value="Mannosidase_ig"/>
</dbReference>
<evidence type="ECO:0000256" key="10">
    <source>
        <dbReference type="ARBA" id="ARBA00038429"/>
    </source>
</evidence>
<dbReference type="InterPro" id="IPR013783">
    <property type="entry name" value="Ig-like_fold"/>
</dbReference>
<evidence type="ECO:0000256" key="9">
    <source>
        <dbReference type="ARBA" id="ARBA00023295"/>
    </source>
</evidence>
<dbReference type="InterPro" id="IPR008979">
    <property type="entry name" value="Galactose-bd-like_sf"/>
</dbReference>
<evidence type="ECO:0000313" key="18">
    <source>
        <dbReference type="EMBL" id="CAK7923001.1"/>
    </source>
</evidence>
<dbReference type="InterPro" id="IPR017853">
    <property type="entry name" value="GH"/>
</dbReference>
<dbReference type="EC" id="3.2.1.25" evidence="5"/>
<dbReference type="Pfam" id="PF17786">
    <property type="entry name" value="Mannosidase_ig"/>
    <property type="match status" value="1"/>
</dbReference>
<dbReference type="GO" id="GO:0006516">
    <property type="term" value="P:glycoprotein catabolic process"/>
    <property type="evidence" value="ECO:0007669"/>
    <property type="project" value="TreeGrafter"/>
</dbReference>
<dbReference type="SUPFAM" id="SSF49785">
    <property type="entry name" value="Galactose-binding domain-like"/>
    <property type="match status" value="1"/>
</dbReference>
<dbReference type="Gene3D" id="2.60.40.10">
    <property type="entry name" value="Immunoglobulins"/>
    <property type="match status" value="2"/>
</dbReference>
<feature type="signal peptide" evidence="13">
    <location>
        <begin position="1"/>
        <end position="25"/>
    </location>
</feature>
<evidence type="ECO:0000259" key="15">
    <source>
        <dbReference type="Pfam" id="PF17753"/>
    </source>
</evidence>
<proteinExistence type="inferred from homology"/>
<protein>
    <recommendedName>
        <fullName evidence="11">Beta-mannosidase B</fullName>
        <ecNumber evidence="5">3.2.1.25</ecNumber>
    </recommendedName>
    <alternativeName>
        <fullName evidence="12">Mannanase B</fullName>
    </alternativeName>
</protein>
<dbReference type="FunFam" id="3.20.20.80:FF:000050">
    <property type="entry name" value="Beta-mannosidase B"/>
    <property type="match status" value="1"/>
</dbReference>
<keyword evidence="7" id="KW-0378">Hydrolase</keyword>
<evidence type="ECO:0000313" key="19">
    <source>
        <dbReference type="Proteomes" id="UP001162060"/>
    </source>
</evidence>
<dbReference type="Pfam" id="PF22666">
    <property type="entry name" value="Glyco_hydro_2_N2"/>
    <property type="match status" value="1"/>
</dbReference>
<dbReference type="InterPro" id="IPR041625">
    <property type="entry name" value="Beta-mannosidase_Ig"/>
</dbReference>
<evidence type="ECO:0000256" key="1">
    <source>
        <dbReference type="ARBA" id="ARBA00000829"/>
    </source>
</evidence>
<organism evidence="18 19">
    <name type="scientific">Peronospora matthiolae</name>
    <dbReference type="NCBI Taxonomy" id="2874970"/>
    <lineage>
        <taxon>Eukaryota</taxon>
        <taxon>Sar</taxon>
        <taxon>Stramenopiles</taxon>
        <taxon>Oomycota</taxon>
        <taxon>Peronosporomycetes</taxon>
        <taxon>Peronosporales</taxon>
        <taxon>Peronosporaceae</taxon>
        <taxon>Peronospora</taxon>
    </lineage>
</organism>
<dbReference type="SUPFAM" id="SSF51445">
    <property type="entry name" value="(Trans)glycosidases"/>
    <property type="match status" value="1"/>
</dbReference>
<comment type="subunit">
    <text evidence="4">Homodimer.</text>
</comment>
<keyword evidence="9" id="KW-0326">Glycosidase</keyword>
<evidence type="ECO:0000256" key="2">
    <source>
        <dbReference type="ARBA" id="ARBA00004613"/>
    </source>
</evidence>
<dbReference type="InterPro" id="IPR006102">
    <property type="entry name" value="Ig-like_GH2"/>
</dbReference>
<sequence length="948" mass="107579">MRCWTWSSYSLISLLSSALWTCVWTSHVIRLEHWKFCSRNGSVCVKNASVPGTSHVHLMEAKVLQQDPNYRFNEDLYQWVAQEQWTYETHVELPAEVVDKTQATLVFETLDGVARVRVNGKQVAATANSFVPYRIDVAEFLVIGVNEIQVVFEPVMQYARRQADKYPYFVPATENFNTWTEPSRRSFVRKAGSDFGWDWGPAYVTVGIAGSAFIEVKEPLVELLDLDVLQVFPNGNEDLSVVEVTVSVVVGGKNEQQEDVILELFVDDVKKAAITTTIPDNRTENAAVELTFQLNHPKLWWPVGYGEAYLYDIRVDARNAQMNSSLVQKTGIRHVELIQNDTNAGNVTGKTFYFRINGVPVFIKGANWIPTDPFPTRTKISTVRHLLESARAANMNMIRVWGGGRYESNFFYSECDRLGILVWQELMFACGMYPRDTAFLNNALREVKYQVRRLRKYTSIAIWGGNNENENMMEQFAEAPIFPSGTTFNRDIAVADYTKLFVDLIRPTVTAIDSSRPFVDTSPSNGLYSIDPYVKRWGSSNGVAYGDVHFYDYHNDCQDYRIYPRARFISEFGFQSWPSAASLRNVSSAEDWDSLQAFWKFLKFRERHENGTTQMLAQLERRFDIPLPFRNENWITETSATSGDEPYIFSINKSIESYLYLTQVQQSLCYQTAIQTWRRGKNHELGMTMGILYWQLNDIWQGSSWSSIEHAGRWKSLHYVAKRAFAPFILSVHEQSSGEAVQVYGVSDMNQVLLVDVVYELRRVKCGSLVKSIAHTAIEIPVLESRWIDELNVDTSLDHNGTSCCRRSCYLHIRCIVMTSGSGSEVVPACEDSHHFFAPFKHLTLGQGEVIVHSVKNSNAVNTAAMFSVELVSTDFVALFVEVDVPGVLGYWSSNSFLMLGNATKTLTFTLADSQEADKVSVATFSHLIAVNWLQKSADKSIVDVAVM</sequence>
<evidence type="ECO:0000256" key="11">
    <source>
        <dbReference type="ARBA" id="ARBA00041069"/>
    </source>
</evidence>
<evidence type="ECO:0000256" key="3">
    <source>
        <dbReference type="ARBA" id="ARBA00004740"/>
    </source>
</evidence>
<feature type="domain" description="Beta-mannosidase-like galactose-binding" evidence="17">
    <location>
        <begin position="34"/>
        <end position="209"/>
    </location>
</feature>
<dbReference type="GO" id="GO:0005576">
    <property type="term" value="C:extracellular region"/>
    <property type="evidence" value="ECO:0007669"/>
    <property type="project" value="UniProtKB-SubCell"/>
</dbReference>